<dbReference type="Proteomes" id="UP000070282">
    <property type="component" value="Unassembled WGS sequence"/>
</dbReference>
<evidence type="ECO:0000256" key="2">
    <source>
        <dbReference type="ARBA" id="ARBA00022801"/>
    </source>
</evidence>
<dbReference type="GO" id="GO:0006259">
    <property type="term" value="P:DNA metabolic process"/>
    <property type="evidence" value="ECO:0007669"/>
    <property type="project" value="UniProtKB-ARBA"/>
</dbReference>
<dbReference type="InterPro" id="IPR012337">
    <property type="entry name" value="RNaseH-like_sf"/>
</dbReference>
<keyword evidence="3 5" id="KW-0269">Exonuclease</keyword>
<reference evidence="6" key="1">
    <citation type="submission" date="2015-12" db="EMBL/GenBank/DDBJ databases">
        <authorList>
            <person name="Lima A."/>
            <person name="Farahani Zayas N."/>
            <person name="Castro Da Silva M.A."/>
            <person name="Cabral A."/>
            <person name="Pessatti M.L."/>
        </authorList>
    </citation>
    <scope>NUCLEOTIDE SEQUENCE [LARGE SCALE GENOMIC DNA]</scope>
    <source>
        <strain evidence="6">LAMA 842</strain>
    </source>
</reference>
<evidence type="ECO:0000259" key="4">
    <source>
        <dbReference type="SMART" id="SM00479"/>
    </source>
</evidence>
<dbReference type="AlphaFoldDB" id="A0A137SCL7"/>
<dbReference type="InterPro" id="IPR036397">
    <property type="entry name" value="RNaseH_sf"/>
</dbReference>
<keyword evidence="6" id="KW-1185">Reference proteome</keyword>
<protein>
    <submittedName>
        <fullName evidence="5">Exonuclease, RNase T and DNA polymerase III</fullName>
    </submittedName>
</protein>
<dbReference type="InterPro" id="IPR013520">
    <property type="entry name" value="Ribonucl_H"/>
</dbReference>
<evidence type="ECO:0000256" key="3">
    <source>
        <dbReference type="ARBA" id="ARBA00022839"/>
    </source>
</evidence>
<evidence type="ECO:0000256" key="1">
    <source>
        <dbReference type="ARBA" id="ARBA00022722"/>
    </source>
</evidence>
<dbReference type="PATRIC" id="fig|1306954.6.peg.3671"/>
<dbReference type="Gene3D" id="3.30.420.10">
    <property type="entry name" value="Ribonuclease H-like superfamily/Ribonuclease H"/>
    <property type="match status" value="1"/>
</dbReference>
<feature type="domain" description="Exonuclease" evidence="4">
    <location>
        <begin position="5"/>
        <end position="191"/>
    </location>
</feature>
<dbReference type="PANTHER" id="PTHR23044:SF61">
    <property type="entry name" value="3'-5' EXORIBONUCLEASE 1-RELATED"/>
    <property type="match status" value="1"/>
</dbReference>
<dbReference type="Pfam" id="PF00929">
    <property type="entry name" value="RNase_T"/>
    <property type="match status" value="1"/>
</dbReference>
<sequence length="201" mass="22859">MKPETLLVIDLEATCWGDQRTPDGEPQSIENMEIIELGCALATREGQVLDSQSFLVRPTRYPVLSGFCAELTSITQAMVVEAPDFPRAIQLLNEWLGSPSEDFLWCSWGNYDRLHLLAQSQLDDARPLLLNYPHLNLKRLWRRTTGQKKKTGLSSALAFHDLTFEGNHHRGLDDARNIVRLLPFMDWSLESELLTPPEISE</sequence>
<keyword evidence="2" id="KW-0378">Hydrolase</keyword>
<dbReference type="InterPro" id="IPR047201">
    <property type="entry name" value="ERI-1_3'hExo-like"/>
</dbReference>
<dbReference type="EMBL" id="LOCO01000007">
    <property type="protein sequence ID" value="KXO10186.1"/>
    <property type="molecule type" value="Genomic_DNA"/>
</dbReference>
<organism evidence="5 6">
    <name type="scientific">Marinobacter excellens LAMA 842</name>
    <dbReference type="NCBI Taxonomy" id="1306954"/>
    <lineage>
        <taxon>Bacteria</taxon>
        <taxon>Pseudomonadati</taxon>
        <taxon>Pseudomonadota</taxon>
        <taxon>Gammaproteobacteria</taxon>
        <taxon>Pseudomonadales</taxon>
        <taxon>Marinobacteraceae</taxon>
        <taxon>Marinobacter</taxon>
    </lineage>
</organism>
<proteinExistence type="predicted"/>
<evidence type="ECO:0000313" key="6">
    <source>
        <dbReference type="Proteomes" id="UP000070282"/>
    </source>
</evidence>
<dbReference type="GO" id="GO:0000175">
    <property type="term" value="F:3'-5'-RNA exonuclease activity"/>
    <property type="evidence" value="ECO:0007669"/>
    <property type="project" value="InterPro"/>
</dbReference>
<dbReference type="PANTHER" id="PTHR23044">
    <property type="entry name" value="3'-5' EXONUCLEASE ERI1-RELATED"/>
    <property type="match status" value="1"/>
</dbReference>
<evidence type="ECO:0000313" key="5">
    <source>
        <dbReference type="EMBL" id="KXO10186.1"/>
    </source>
</evidence>
<dbReference type="SUPFAM" id="SSF53098">
    <property type="entry name" value="Ribonuclease H-like"/>
    <property type="match status" value="1"/>
</dbReference>
<accession>A0A137SCL7</accession>
<dbReference type="GO" id="GO:0003676">
    <property type="term" value="F:nucleic acid binding"/>
    <property type="evidence" value="ECO:0007669"/>
    <property type="project" value="InterPro"/>
</dbReference>
<dbReference type="InterPro" id="IPR051274">
    <property type="entry name" value="3-5_Exoribonuclease"/>
</dbReference>
<name>A0A137SCL7_9GAMM</name>
<comment type="caution">
    <text evidence="5">The sequence shown here is derived from an EMBL/GenBank/DDBJ whole genome shotgun (WGS) entry which is preliminary data.</text>
</comment>
<dbReference type="RefSeq" id="WP_061331786.1">
    <property type="nucleotide sequence ID" value="NZ_LOCO01000007.1"/>
</dbReference>
<keyword evidence="1" id="KW-0540">Nuclease</keyword>
<dbReference type="CDD" id="cd06133">
    <property type="entry name" value="ERI-1_3'hExo_like"/>
    <property type="match status" value="1"/>
</dbReference>
<dbReference type="SMART" id="SM00479">
    <property type="entry name" value="EXOIII"/>
    <property type="match status" value="1"/>
</dbReference>
<gene>
    <name evidence="5" type="ORF">J122_1694</name>
</gene>